<dbReference type="Proteomes" id="UP001163293">
    <property type="component" value="Chromosome"/>
</dbReference>
<sequence length="83" mass="8916">MFNPASHSRIMGIAILLPFLFLPAAPANAGTEQAGTAQAGTQQATDYFTYSNCPLERIGTQLVRCDVLTGTGVDAPYWIPEQE</sequence>
<accession>A0AAX3ENF1</accession>
<feature type="signal peptide" evidence="1">
    <location>
        <begin position="1"/>
        <end position="29"/>
    </location>
</feature>
<organism evidence="2 3">
    <name type="scientific">Paenarthrobacter ureafaciens</name>
    <dbReference type="NCBI Taxonomy" id="37931"/>
    <lineage>
        <taxon>Bacteria</taxon>
        <taxon>Bacillati</taxon>
        <taxon>Actinomycetota</taxon>
        <taxon>Actinomycetes</taxon>
        <taxon>Micrococcales</taxon>
        <taxon>Micrococcaceae</taxon>
        <taxon>Paenarthrobacter</taxon>
    </lineage>
</organism>
<dbReference type="RefSeq" id="WP_021472224.1">
    <property type="nucleotide sequence ID" value="NZ_BDMH01000004.1"/>
</dbReference>
<dbReference type="EMBL" id="CP101185">
    <property type="protein sequence ID" value="UYV99506.1"/>
    <property type="molecule type" value="Genomic_DNA"/>
</dbReference>
<proteinExistence type="predicted"/>
<evidence type="ECO:0000256" key="1">
    <source>
        <dbReference type="SAM" id="SignalP"/>
    </source>
</evidence>
<gene>
    <name evidence="2" type="ORF">NL394_10015</name>
</gene>
<name>A0AAX3ENF1_PAEUR</name>
<evidence type="ECO:0000313" key="3">
    <source>
        <dbReference type="Proteomes" id="UP001163293"/>
    </source>
</evidence>
<feature type="chain" id="PRO_5043354258" evidence="1">
    <location>
        <begin position="30"/>
        <end position="83"/>
    </location>
</feature>
<reference evidence="2" key="1">
    <citation type="submission" date="2022-07" db="EMBL/GenBank/DDBJ databases">
        <authorList>
            <person name="Wu T."/>
        </authorList>
    </citation>
    <scope>NUCLEOTIDE SEQUENCE</scope>
    <source>
        <strain evidence="2">SD-1</strain>
    </source>
</reference>
<evidence type="ECO:0000313" key="2">
    <source>
        <dbReference type="EMBL" id="UYV99506.1"/>
    </source>
</evidence>
<protein>
    <submittedName>
        <fullName evidence="2">Uncharacterized protein</fullName>
    </submittedName>
</protein>
<dbReference type="AlphaFoldDB" id="A0AAX3ENF1"/>
<keyword evidence="1" id="KW-0732">Signal</keyword>
<dbReference type="GeneID" id="79885134"/>
<keyword evidence="3" id="KW-1185">Reference proteome</keyword>